<dbReference type="GO" id="GO:0016652">
    <property type="term" value="F:oxidoreductase activity, acting on NAD(P)H as acceptor"/>
    <property type="evidence" value="ECO:0007669"/>
    <property type="project" value="UniProtKB-UniRule"/>
</dbReference>
<evidence type="ECO:0000256" key="1">
    <source>
        <dbReference type="ARBA" id="ARBA00022630"/>
    </source>
</evidence>
<keyword evidence="9" id="KW-1185">Reference proteome</keyword>
<comment type="caution">
    <text evidence="8">The sequence shown here is derived from an EMBL/GenBank/DDBJ whole genome shotgun (WGS) entry which is preliminary data.</text>
</comment>
<dbReference type="InterPro" id="IPR003680">
    <property type="entry name" value="Flavodoxin_fold"/>
</dbReference>
<evidence type="ECO:0000256" key="5">
    <source>
        <dbReference type="ARBA" id="ARBA00048542"/>
    </source>
</evidence>
<comment type="subunit">
    <text evidence="6">Homodimer.</text>
</comment>
<keyword evidence="3 6" id="KW-0560">Oxidoreductase</keyword>
<evidence type="ECO:0000259" key="7">
    <source>
        <dbReference type="Pfam" id="PF02525"/>
    </source>
</evidence>
<evidence type="ECO:0000256" key="3">
    <source>
        <dbReference type="ARBA" id="ARBA00023002"/>
    </source>
</evidence>
<dbReference type="Proteomes" id="UP000588068">
    <property type="component" value="Unassembled WGS sequence"/>
</dbReference>
<protein>
    <recommendedName>
        <fullName evidence="6">FMN dependent NADH:quinone oxidoreductase</fullName>
        <ecNumber evidence="6">1.6.5.-</ecNumber>
    </recommendedName>
    <alternativeName>
        <fullName evidence="6">Azo-dye reductase</fullName>
    </alternativeName>
    <alternativeName>
        <fullName evidence="6">FMN-dependent NADH-azo compound oxidoreductase</fullName>
    </alternativeName>
    <alternativeName>
        <fullName evidence="6">FMN-dependent NADH-azoreductase</fullName>
        <ecNumber evidence="6">1.7.1.17</ecNumber>
    </alternativeName>
</protein>
<comment type="similarity">
    <text evidence="6">Belongs to the azoreductase type 1 family.</text>
</comment>
<feature type="domain" description="Flavodoxin-like fold" evidence="7">
    <location>
        <begin position="3"/>
        <end position="196"/>
    </location>
</feature>
<gene>
    <name evidence="6" type="primary">azoR</name>
    <name evidence="8" type="ORF">HNQ60_004992</name>
</gene>
<dbReference type="EC" id="1.6.5.-" evidence="6"/>
<dbReference type="EC" id="1.7.1.17" evidence="6"/>
<dbReference type="InterPro" id="IPR023048">
    <property type="entry name" value="NADH:quinone_OxRdtase_FMN_depd"/>
</dbReference>
<reference evidence="8 9" key="1">
    <citation type="submission" date="2020-08" db="EMBL/GenBank/DDBJ databases">
        <title>Genomic Encyclopedia of Type Strains, Phase IV (KMG-IV): sequencing the most valuable type-strain genomes for metagenomic binning, comparative biology and taxonomic classification.</title>
        <authorList>
            <person name="Goeker M."/>
        </authorList>
    </citation>
    <scope>NUCLEOTIDE SEQUENCE [LARGE SCALE GENOMIC DNA]</scope>
    <source>
        <strain evidence="8 9">DSM 26723</strain>
    </source>
</reference>
<dbReference type="HAMAP" id="MF_01216">
    <property type="entry name" value="Azoreductase_type1"/>
    <property type="match status" value="1"/>
</dbReference>
<feature type="binding site" evidence="6">
    <location>
        <position position="10"/>
    </location>
    <ligand>
        <name>FMN</name>
        <dbReference type="ChEBI" id="CHEBI:58210"/>
    </ligand>
</feature>
<dbReference type="PANTHER" id="PTHR43741">
    <property type="entry name" value="FMN-DEPENDENT NADH-AZOREDUCTASE 1"/>
    <property type="match status" value="1"/>
</dbReference>
<dbReference type="InterPro" id="IPR050104">
    <property type="entry name" value="FMN-dep_NADH:Q_OxRdtase_AzoR1"/>
</dbReference>
<keyword evidence="2 6" id="KW-0288">FMN</keyword>
<dbReference type="GO" id="GO:0010181">
    <property type="term" value="F:FMN binding"/>
    <property type="evidence" value="ECO:0007669"/>
    <property type="project" value="UniProtKB-UniRule"/>
</dbReference>
<comment type="cofactor">
    <cofactor evidence="6">
        <name>FMN</name>
        <dbReference type="ChEBI" id="CHEBI:58210"/>
    </cofactor>
    <text evidence="6">Binds 1 FMN per subunit.</text>
</comment>
<evidence type="ECO:0000256" key="2">
    <source>
        <dbReference type="ARBA" id="ARBA00022643"/>
    </source>
</evidence>
<keyword evidence="1 6" id="KW-0285">Flavoprotein</keyword>
<dbReference type="RefSeq" id="WP_184335473.1">
    <property type="nucleotide sequence ID" value="NZ_JACHHZ010000006.1"/>
</dbReference>
<comment type="caution">
    <text evidence="6">Lacks conserved residue(s) required for the propagation of feature annotation.</text>
</comment>
<evidence type="ECO:0000313" key="8">
    <source>
        <dbReference type="EMBL" id="MBB6096101.1"/>
    </source>
</evidence>
<organism evidence="8 9">
    <name type="scientific">Povalibacter uvarum</name>
    <dbReference type="NCBI Taxonomy" id="732238"/>
    <lineage>
        <taxon>Bacteria</taxon>
        <taxon>Pseudomonadati</taxon>
        <taxon>Pseudomonadota</taxon>
        <taxon>Gammaproteobacteria</taxon>
        <taxon>Steroidobacterales</taxon>
        <taxon>Steroidobacteraceae</taxon>
        <taxon>Povalibacter</taxon>
    </lineage>
</organism>
<dbReference type="AlphaFoldDB" id="A0A841HRW4"/>
<dbReference type="SUPFAM" id="SSF52218">
    <property type="entry name" value="Flavoproteins"/>
    <property type="match status" value="1"/>
</dbReference>
<evidence type="ECO:0000256" key="4">
    <source>
        <dbReference type="ARBA" id="ARBA00023027"/>
    </source>
</evidence>
<dbReference type="PANTHER" id="PTHR43741:SF2">
    <property type="entry name" value="FMN-DEPENDENT NADH:QUINONE OXIDOREDUCTASE"/>
    <property type="match status" value="1"/>
</dbReference>
<sequence length="205" mass="22317">MKTLLKIQTSLFGSQGQSSQLADRFVATWLAKNPGGRVITRDVSGDSIPHLTAERFQSFSSSADDRTPAQQAAVDFSDVLIDELRSADAIVFAVPMYNFSVPSTLRAYFDHVARAGVTFRYNATGPEGLIKGKRAYVFITRAGIYSGEADTQTPYLKQFLGFIGITDVEFVYAEGLAYGDEVREKSLGAARESISNLLEPQAIAA</sequence>
<dbReference type="GO" id="GO:0016655">
    <property type="term" value="F:oxidoreductase activity, acting on NAD(P)H, quinone or similar compound as acceptor"/>
    <property type="evidence" value="ECO:0007669"/>
    <property type="project" value="InterPro"/>
</dbReference>
<keyword evidence="4 6" id="KW-0520">NAD</keyword>
<accession>A0A841HRW4</accession>
<dbReference type="Pfam" id="PF02525">
    <property type="entry name" value="Flavodoxin_2"/>
    <property type="match status" value="1"/>
</dbReference>
<comment type="catalytic activity">
    <reaction evidence="5">
        <text>N,N-dimethyl-1,4-phenylenediamine + anthranilate + 2 NAD(+) = 2-(4-dimethylaminophenyl)diazenylbenzoate + 2 NADH + 2 H(+)</text>
        <dbReference type="Rhea" id="RHEA:55872"/>
        <dbReference type="ChEBI" id="CHEBI:15378"/>
        <dbReference type="ChEBI" id="CHEBI:15783"/>
        <dbReference type="ChEBI" id="CHEBI:16567"/>
        <dbReference type="ChEBI" id="CHEBI:57540"/>
        <dbReference type="ChEBI" id="CHEBI:57945"/>
        <dbReference type="ChEBI" id="CHEBI:71579"/>
        <dbReference type="EC" id="1.7.1.17"/>
    </reaction>
    <physiologicalReaction direction="right-to-left" evidence="5">
        <dbReference type="Rhea" id="RHEA:55874"/>
    </physiologicalReaction>
</comment>
<dbReference type="EMBL" id="JACHHZ010000006">
    <property type="protein sequence ID" value="MBB6096101.1"/>
    <property type="molecule type" value="Genomic_DNA"/>
</dbReference>
<evidence type="ECO:0000313" key="9">
    <source>
        <dbReference type="Proteomes" id="UP000588068"/>
    </source>
</evidence>
<comment type="function">
    <text evidence="6">Quinone reductase that provides resistance to thiol-specific stress caused by electrophilic quinones.</text>
</comment>
<dbReference type="InterPro" id="IPR029039">
    <property type="entry name" value="Flavoprotein-like_sf"/>
</dbReference>
<name>A0A841HRW4_9GAMM</name>
<dbReference type="GO" id="GO:0009055">
    <property type="term" value="F:electron transfer activity"/>
    <property type="evidence" value="ECO:0007669"/>
    <property type="project" value="UniProtKB-UniRule"/>
</dbReference>
<comment type="catalytic activity">
    <reaction evidence="6">
        <text>2 a quinone + NADH + H(+) = 2 a 1,4-benzosemiquinone + NAD(+)</text>
        <dbReference type="Rhea" id="RHEA:65952"/>
        <dbReference type="ChEBI" id="CHEBI:15378"/>
        <dbReference type="ChEBI" id="CHEBI:57540"/>
        <dbReference type="ChEBI" id="CHEBI:57945"/>
        <dbReference type="ChEBI" id="CHEBI:132124"/>
        <dbReference type="ChEBI" id="CHEBI:134225"/>
    </reaction>
</comment>
<comment type="function">
    <text evidence="6">Also exhibits azoreductase activity. Catalyzes the reductive cleavage of the azo bond in aromatic azo compounds to the corresponding amines.</text>
</comment>
<dbReference type="Gene3D" id="3.40.50.360">
    <property type="match status" value="1"/>
</dbReference>
<feature type="binding site" evidence="6">
    <location>
        <begin position="96"/>
        <end position="99"/>
    </location>
    <ligand>
        <name>FMN</name>
        <dbReference type="ChEBI" id="CHEBI:58210"/>
    </ligand>
</feature>
<evidence type="ECO:0000256" key="6">
    <source>
        <dbReference type="HAMAP-Rule" id="MF_01216"/>
    </source>
</evidence>
<proteinExistence type="inferred from homology"/>